<protein>
    <recommendedName>
        <fullName evidence="6">Ribosomal RNA small subunit methyltransferase G</fullName>
        <ecNumber evidence="6">2.1.1.170</ecNumber>
    </recommendedName>
    <alternativeName>
        <fullName evidence="6">16S rRNA 7-methylguanosine methyltransferase</fullName>
        <shortName evidence="6">16S rRNA m7G methyltransferase</shortName>
    </alternativeName>
</protein>
<dbReference type="Proteomes" id="UP000194565">
    <property type="component" value="Unassembled WGS sequence"/>
</dbReference>
<name>A0A095B698_9PROT</name>
<keyword evidence="4 6" id="KW-0808">Transferase</keyword>
<dbReference type="GO" id="GO:0005829">
    <property type="term" value="C:cytosol"/>
    <property type="evidence" value="ECO:0007669"/>
    <property type="project" value="TreeGrafter"/>
</dbReference>
<evidence type="ECO:0000256" key="5">
    <source>
        <dbReference type="ARBA" id="ARBA00022691"/>
    </source>
</evidence>
<dbReference type="Proteomes" id="UP000029448">
    <property type="component" value="Unassembled WGS sequence"/>
</dbReference>
<evidence type="ECO:0000313" key="8">
    <source>
        <dbReference type="EMBL" id="OUI86618.1"/>
    </source>
</evidence>
<keyword evidence="2 6" id="KW-0698">rRNA processing</keyword>
<dbReference type="STRING" id="104102.AtDm6_1196"/>
<accession>A0A095B698</accession>
<dbReference type="GO" id="GO:0070043">
    <property type="term" value="F:rRNA (guanine-N7-)-methyltransferase activity"/>
    <property type="evidence" value="ECO:0007669"/>
    <property type="project" value="UniProtKB-UniRule"/>
</dbReference>
<keyword evidence="1 6" id="KW-0963">Cytoplasm</keyword>
<feature type="binding site" evidence="6">
    <location>
        <position position="73"/>
    </location>
    <ligand>
        <name>S-adenosyl-L-methionine</name>
        <dbReference type="ChEBI" id="CHEBI:59789"/>
    </ligand>
</feature>
<comment type="function">
    <text evidence="6">Specifically methylates the N7 position of guanine in position 527 of 16S rRNA.</text>
</comment>
<dbReference type="RefSeq" id="WP_035378963.1">
    <property type="nucleotide sequence ID" value="NZ_JACAOJ010000001.1"/>
</dbReference>
<evidence type="ECO:0000256" key="3">
    <source>
        <dbReference type="ARBA" id="ARBA00022603"/>
    </source>
</evidence>
<keyword evidence="5 6" id="KW-0949">S-adenosyl-L-methionine</keyword>
<dbReference type="AlphaFoldDB" id="A0A095B698"/>
<comment type="catalytic activity">
    <reaction evidence="6">
        <text>guanosine(527) in 16S rRNA + S-adenosyl-L-methionine = N(7)-methylguanosine(527) in 16S rRNA + S-adenosyl-L-homocysteine</text>
        <dbReference type="Rhea" id="RHEA:42732"/>
        <dbReference type="Rhea" id="RHEA-COMP:10209"/>
        <dbReference type="Rhea" id="RHEA-COMP:10210"/>
        <dbReference type="ChEBI" id="CHEBI:57856"/>
        <dbReference type="ChEBI" id="CHEBI:59789"/>
        <dbReference type="ChEBI" id="CHEBI:74269"/>
        <dbReference type="ChEBI" id="CHEBI:74480"/>
        <dbReference type="EC" id="2.1.1.170"/>
    </reaction>
</comment>
<reference evidence="7 9" key="1">
    <citation type="submission" date="2014-06" db="EMBL/GenBank/DDBJ databases">
        <title>Functional and comparative genomic analyses of the Drosophila gut microbiota identify candidate symbiosis factors.</title>
        <authorList>
            <person name="Newell P.D."/>
            <person name="Chaston J.M."/>
            <person name="Douglas A.E."/>
        </authorList>
    </citation>
    <scope>NUCLEOTIDE SEQUENCE [LARGE SCALE GENOMIC DNA]</scope>
    <source>
        <strain evidence="7 9">DmCS_006</strain>
    </source>
</reference>
<dbReference type="Pfam" id="PF02527">
    <property type="entry name" value="GidB"/>
    <property type="match status" value="1"/>
</dbReference>
<comment type="similarity">
    <text evidence="6">Belongs to the methyltransferase superfamily. RNA methyltransferase RsmG family.</text>
</comment>
<dbReference type="Gene3D" id="3.40.50.150">
    <property type="entry name" value="Vaccinia Virus protein VP39"/>
    <property type="match status" value="1"/>
</dbReference>
<evidence type="ECO:0000313" key="9">
    <source>
        <dbReference type="Proteomes" id="UP000029448"/>
    </source>
</evidence>
<proteinExistence type="inferred from homology"/>
<evidence type="ECO:0000256" key="1">
    <source>
        <dbReference type="ARBA" id="ARBA00022490"/>
    </source>
</evidence>
<sequence>MTLVVPGMSVSRETQERLDAFVALLGKWNPRINLVSSRDMAFVWERHVRDSLQIAPLVQGASSFIDLGSGGGFPGVITAIAANVPGTLIESDQRKAAFLREAARVTLAPIKVLAQRIEQAEPEPAPVVTARALAALPRLLEWTAPFLAKGGKAVFLKGQQAEDELTEARRSWHMDVCIHPSVTSHDGVILEVSNLERV</sequence>
<feature type="binding site" evidence="6">
    <location>
        <position position="68"/>
    </location>
    <ligand>
        <name>S-adenosyl-L-methionine</name>
        <dbReference type="ChEBI" id="CHEBI:59789"/>
    </ligand>
</feature>
<feature type="binding site" evidence="6">
    <location>
        <begin position="117"/>
        <end position="118"/>
    </location>
    <ligand>
        <name>S-adenosyl-L-methionine</name>
        <dbReference type="ChEBI" id="CHEBI:59789"/>
    </ligand>
</feature>
<dbReference type="InterPro" id="IPR003682">
    <property type="entry name" value="rRNA_ssu_MeTfrase_G"/>
</dbReference>
<evidence type="ECO:0000256" key="4">
    <source>
        <dbReference type="ARBA" id="ARBA00022679"/>
    </source>
</evidence>
<dbReference type="GeneID" id="89478226"/>
<feature type="binding site" evidence="6">
    <location>
        <position position="131"/>
    </location>
    <ligand>
        <name>S-adenosyl-L-methionine</name>
        <dbReference type="ChEBI" id="CHEBI:59789"/>
    </ligand>
</feature>
<keyword evidence="3 6" id="KW-0489">Methyltransferase</keyword>
<dbReference type="SUPFAM" id="SSF53335">
    <property type="entry name" value="S-adenosyl-L-methionine-dependent methyltransferases"/>
    <property type="match status" value="1"/>
</dbReference>
<dbReference type="HAMAP" id="MF_00074">
    <property type="entry name" value="16SrRNA_methyltr_G"/>
    <property type="match status" value="1"/>
</dbReference>
<comment type="subcellular location">
    <subcellularLocation>
        <location evidence="6">Cytoplasm</location>
    </subcellularLocation>
</comment>
<comment type="caution">
    <text evidence="7">The sequence shown here is derived from an EMBL/GenBank/DDBJ whole genome shotgun (WGS) entry which is preliminary data.</text>
</comment>
<dbReference type="PATRIC" id="fig|104102.7.peg.1189"/>
<evidence type="ECO:0000313" key="10">
    <source>
        <dbReference type="Proteomes" id="UP000194565"/>
    </source>
</evidence>
<dbReference type="EMBL" id="JOKM01000038">
    <property type="protein sequence ID" value="KGB24488.1"/>
    <property type="molecule type" value="Genomic_DNA"/>
</dbReference>
<dbReference type="PIRSF" id="PIRSF003078">
    <property type="entry name" value="GidB"/>
    <property type="match status" value="1"/>
</dbReference>
<keyword evidence="9" id="KW-1185">Reference proteome</keyword>
<dbReference type="NCBIfam" id="TIGR00138">
    <property type="entry name" value="rsmG_gidB"/>
    <property type="match status" value="1"/>
</dbReference>
<comment type="caution">
    <text evidence="6">Lacks conserved residue(s) required for the propagation of feature annotation.</text>
</comment>
<organism evidence="7 9">
    <name type="scientific">Acetobacter tropicalis</name>
    <dbReference type="NCBI Taxonomy" id="104102"/>
    <lineage>
        <taxon>Bacteria</taxon>
        <taxon>Pseudomonadati</taxon>
        <taxon>Pseudomonadota</taxon>
        <taxon>Alphaproteobacteria</taxon>
        <taxon>Acetobacterales</taxon>
        <taxon>Acetobacteraceae</taxon>
        <taxon>Acetobacter</taxon>
    </lineage>
</organism>
<evidence type="ECO:0000313" key="7">
    <source>
        <dbReference type="EMBL" id="KGB24488.1"/>
    </source>
</evidence>
<evidence type="ECO:0000256" key="2">
    <source>
        <dbReference type="ARBA" id="ARBA00022552"/>
    </source>
</evidence>
<dbReference type="EMBL" id="JOMM01000018">
    <property type="protein sequence ID" value="OUI86618.1"/>
    <property type="molecule type" value="Genomic_DNA"/>
</dbReference>
<reference evidence="8 10" key="2">
    <citation type="submission" date="2014-06" db="EMBL/GenBank/DDBJ databases">
        <authorList>
            <person name="Ju J."/>
            <person name="Zhang J."/>
        </authorList>
    </citation>
    <scope>NUCLEOTIDE SEQUENCE [LARGE SCALE GENOMIC DNA]</scope>
    <source>
        <strain evidence="8">DmW_042</strain>
    </source>
</reference>
<gene>
    <name evidence="6" type="primary">rsmG</name>
    <name evidence="7" type="ORF">AtDm6_1196</name>
    <name evidence="8" type="ORF">HC62_04160</name>
</gene>
<dbReference type="PANTHER" id="PTHR31760:SF0">
    <property type="entry name" value="S-ADENOSYL-L-METHIONINE-DEPENDENT METHYLTRANSFERASES SUPERFAMILY PROTEIN"/>
    <property type="match status" value="1"/>
</dbReference>
<dbReference type="PANTHER" id="PTHR31760">
    <property type="entry name" value="S-ADENOSYL-L-METHIONINE-DEPENDENT METHYLTRANSFERASES SUPERFAMILY PROTEIN"/>
    <property type="match status" value="1"/>
</dbReference>
<evidence type="ECO:0000256" key="6">
    <source>
        <dbReference type="HAMAP-Rule" id="MF_00074"/>
    </source>
</evidence>
<dbReference type="InterPro" id="IPR029063">
    <property type="entry name" value="SAM-dependent_MTases_sf"/>
</dbReference>
<dbReference type="EC" id="2.1.1.170" evidence="6"/>